<dbReference type="eggNOG" id="ENOG5033X1P">
    <property type="taxonomic scope" value="Bacteria"/>
</dbReference>
<protein>
    <submittedName>
        <fullName evidence="1">Uncharacterized protein</fullName>
    </submittedName>
</protein>
<evidence type="ECO:0000313" key="2">
    <source>
        <dbReference type="Proteomes" id="UP000007947"/>
    </source>
</evidence>
<dbReference type="AlphaFoldDB" id="F5XER9"/>
<accession>F5XER9</accession>
<reference evidence="1 2" key="1">
    <citation type="submission" date="2011-05" db="EMBL/GenBank/DDBJ databases">
        <title>Whole genome sequence of Microlunatus phosphovorus NM-1.</title>
        <authorList>
            <person name="Hosoyama A."/>
            <person name="Sasaki K."/>
            <person name="Harada T."/>
            <person name="Igarashi R."/>
            <person name="Kawakoshi A."/>
            <person name="Sasagawa M."/>
            <person name="Fukada J."/>
            <person name="Nakamura S."/>
            <person name="Katano Y."/>
            <person name="Hanada S."/>
            <person name="Kamagata Y."/>
            <person name="Nakamura N."/>
            <person name="Yamazaki S."/>
            <person name="Fujita N."/>
        </authorList>
    </citation>
    <scope>NUCLEOTIDE SEQUENCE [LARGE SCALE GENOMIC DNA]</scope>
    <source>
        <strain evidence="2">ATCC 700054 / DSM 10555 / JCM 9379 / NBRC 101784 / NCIMB 13414 / VKM Ac-1990 / NM-1</strain>
    </source>
</reference>
<dbReference type="KEGG" id="mph:MLP_22710"/>
<dbReference type="RefSeq" id="WP_013863157.1">
    <property type="nucleotide sequence ID" value="NC_015635.1"/>
</dbReference>
<dbReference type="STRING" id="1032480.MLP_22710"/>
<dbReference type="EMBL" id="AP012204">
    <property type="protein sequence ID" value="BAK35285.1"/>
    <property type="molecule type" value="Genomic_DNA"/>
</dbReference>
<gene>
    <name evidence="1" type="ordered locus">MLP_22710</name>
</gene>
<evidence type="ECO:0000313" key="1">
    <source>
        <dbReference type="EMBL" id="BAK35285.1"/>
    </source>
</evidence>
<sequence length="191" mass="19619">MGDHFYFVFPGDTSTDHAVTQVDDAVHTLWPSGTAAPHHARLSASTEVYTWAPQELGSGRVSLTLNNAIPAAFVSVGDGASPEQVAQFGARLGLPTVREHTALAAQAPADTGALLRAALAAGPKKDKALFRLVVAGLEAGDATVRGAAIQAAALLAWPALAEHLLLAASVETDSDLKPLLGVALRKCTPGS</sequence>
<proteinExistence type="predicted"/>
<dbReference type="Proteomes" id="UP000007947">
    <property type="component" value="Chromosome"/>
</dbReference>
<keyword evidence="2" id="KW-1185">Reference proteome</keyword>
<name>F5XER9_MICPN</name>
<dbReference type="HOGENOM" id="CLU_1420038_0_0_11"/>
<organism evidence="1 2">
    <name type="scientific">Microlunatus phosphovorus (strain ATCC 700054 / DSM 10555 / JCM 9379 / NBRC 101784 / NCIMB 13414 / VKM Ac-1990 / NM-1)</name>
    <dbReference type="NCBI Taxonomy" id="1032480"/>
    <lineage>
        <taxon>Bacteria</taxon>
        <taxon>Bacillati</taxon>
        <taxon>Actinomycetota</taxon>
        <taxon>Actinomycetes</taxon>
        <taxon>Propionibacteriales</taxon>
        <taxon>Propionibacteriaceae</taxon>
        <taxon>Microlunatus</taxon>
    </lineage>
</organism>